<reference evidence="4" key="1">
    <citation type="submission" date="2010-04" db="EMBL/GenBank/DDBJ databases">
        <title>Complete genome sequence of Nitrosococcus halophilus Nc4, a salt-adapted, aerobic obligate ammonia-oxidizing sulfur purple bacterium.</title>
        <authorList>
            <consortium name="US DOE Joint Genome Institute"/>
            <person name="Campbell M.A."/>
            <person name="Malfatti S.A."/>
            <person name="Chain P.S.G."/>
            <person name="Heidelberg J.F."/>
            <person name="Ward B.B."/>
            <person name="Klotz M.G."/>
        </authorList>
    </citation>
    <scope>NUCLEOTIDE SEQUENCE [LARGE SCALE GENOMIC DNA]</scope>
    <source>
        <strain evidence="4">Nc4</strain>
    </source>
</reference>
<dbReference type="GO" id="GO:0032259">
    <property type="term" value="P:methylation"/>
    <property type="evidence" value="ECO:0007669"/>
    <property type="project" value="UniProtKB-KW"/>
</dbReference>
<dbReference type="CDD" id="cd02440">
    <property type="entry name" value="AdoMet_MTases"/>
    <property type="match status" value="1"/>
</dbReference>
<dbReference type="SUPFAM" id="SSF53335">
    <property type="entry name" value="S-adenosyl-L-methionine-dependent methyltransferases"/>
    <property type="match status" value="1"/>
</dbReference>
<accession>D5C3E9</accession>
<dbReference type="RefSeq" id="WP_013034705.1">
    <property type="nucleotide sequence ID" value="NC_013960.1"/>
</dbReference>
<dbReference type="eggNOG" id="COG2226">
    <property type="taxonomic scope" value="Bacteria"/>
</dbReference>
<dbReference type="KEGG" id="nhl:Nhal_3844"/>
<evidence type="ECO:0000256" key="1">
    <source>
        <dbReference type="ARBA" id="ARBA00022679"/>
    </source>
</evidence>
<dbReference type="PANTHER" id="PTHR43861">
    <property type="entry name" value="TRANS-ACONITATE 2-METHYLTRANSFERASE-RELATED"/>
    <property type="match status" value="1"/>
</dbReference>
<sequence length="228" mass="25022">MKRIPEPELMEDEAQARAYAEADFSEPHSHFIALLQAAFPPGTIKGHVLDLGCGPGDITLRVAQAWPSCTVHGVDGAAAMLQHGQQALSQAGLGERVQFLHGRLPEVRLPREKYDVLISNSLLHHLLEPAVLWDCLKRYGVRGAPVFIMDLRRPATRHEAKALVEHYGAGEPEILQRDFFNSLLAAFEPEEVQGQLVRAGLDSLQVEVVSDRHLTISGFLAPSSRGSS</sequence>
<dbReference type="InterPro" id="IPR029063">
    <property type="entry name" value="SAM-dependent_MTases_sf"/>
</dbReference>
<dbReference type="GO" id="GO:0008168">
    <property type="term" value="F:methyltransferase activity"/>
    <property type="evidence" value="ECO:0007669"/>
    <property type="project" value="UniProtKB-KW"/>
</dbReference>
<dbReference type="Pfam" id="PF13649">
    <property type="entry name" value="Methyltransf_25"/>
    <property type="match status" value="1"/>
</dbReference>
<gene>
    <name evidence="3" type="ordered locus">Nhal_3844</name>
</gene>
<dbReference type="Gene3D" id="3.40.50.150">
    <property type="entry name" value="Vaccinia Virus protein VP39"/>
    <property type="match status" value="1"/>
</dbReference>
<dbReference type="Proteomes" id="UP000001844">
    <property type="component" value="Chromosome"/>
</dbReference>
<feature type="domain" description="Methyltransferase" evidence="2">
    <location>
        <begin position="48"/>
        <end position="132"/>
    </location>
</feature>
<organism evidence="3 4">
    <name type="scientific">Nitrosococcus halophilus (strain Nc4)</name>
    <dbReference type="NCBI Taxonomy" id="472759"/>
    <lineage>
        <taxon>Bacteria</taxon>
        <taxon>Pseudomonadati</taxon>
        <taxon>Pseudomonadota</taxon>
        <taxon>Gammaproteobacteria</taxon>
        <taxon>Chromatiales</taxon>
        <taxon>Chromatiaceae</taxon>
        <taxon>Nitrosococcus</taxon>
    </lineage>
</organism>
<dbReference type="InterPro" id="IPR041698">
    <property type="entry name" value="Methyltransf_25"/>
</dbReference>
<keyword evidence="3" id="KW-0489">Methyltransferase</keyword>
<dbReference type="AlphaFoldDB" id="D5C3E9"/>
<name>D5C3E9_NITHN</name>
<dbReference type="HOGENOM" id="CLU_108522_0_0_6"/>
<keyword evidence="1" id="KW-0808">Transferase</keyword>
<protein>
    <submittedName>
        <fullName evidence="3">Methyltransferase type 11</fullName>
    </submittedName>
</protein>
<dbReference type="OrthoDB" id="9778766at2"/>
<proteinExistence type="predicted"/>
<dbReference type="EMBL" id="CP001798">
    <property type="protein sequence ID" value="ADE16856.1"/>
    <property type="molecule type" value="Genomic_DNA"/>
</dbReference>
<evidence type="ECO:0000313" key="3">
    <source>
        <dbReference type="EMBL" id="ADE16856.1"/>
    </source>
</evidence>
<evidence type="ECO:0000259" key="2">
    <source>
        <dbReference type="Pfam" id="PF13649"/>
    </source>
</evidence>
<evidence type="ECO:0000313" key="4">
    <source>
        <dbReference type="Proteomes" id="UP000001844"/>
    </source>
</evidence>
<dbReference type="STRING" id="472759.Nhal_3844"/>
<keyword evidence="4" id="KW-1185">Reference proteome</keyword>